<evidence type="ECO:0000313" key="1">
    <source>
        <dbReference type="EMBL" id="VDO67473.1"/>
    </source>
</evidence>
<evidence type="ECO:0000313" key="3">
    <source>
        <dbReference type="WBParaSite" id="HPBE_0000622901-mRNA-1"/>
    </source>
</evidence>
<dbReference type="AlphaFoldDB" id="A0A3P7YRS3"/>
<keyword evidence="2" id="KW-1185">Reference proteome</keyword>
<gene>
    <name evidence="1" type="ORF">HPBE_LOCUS6230</name>
</gene>
<dbReference type="WBParaSite" id="HPBE_0000622901-mRNA-1">
    <property type="protein sequence ID" value="HPBE_0000622901-mRNA-1"/>
    <property type="gene ID" value="HPBE_0000622901"/>
</dbReference>
<evidence type="ECO:0000313" key="2">
    <source>
        <dbReference type="Proteomes" id="UP000050761"/>
    </source>
</evidence>
<proteinExistence type="predicted"/>
<dbReference type="Proteomes" id="UP000050761">
    <property type="component" value="Unassembled WGS sequence"/>
</dbReference>
<name>A0A3P7YRS3_HELPZ</name>
<sequence length="142" mass="16051">MVHLQVHLQIPCYDFYPVQATAIELFAAAQRDPKVSIQQSAVVLRQLSPGQRWASLDRYRNESDKSYHQLRTAIHRQLPNRAKVSNLLIFAVSGPAARSTPGGAIPSISLSFSFAPYYPRNRKLFVSEKLLDKAIIPHRIAR</sequence>
<reference evidence="3" key="2">
    <citation type="submission" date="2019-09" db="UniProtKB">
        <authorList>
            <consortium name="WormBaseParasite"/>
        </authorList>
    </citation>
    <scope>IDENTIFICATION</scope>
</reference>
<organism evidence="1">
    <name type="scientific">Heligmosomoides polygyrus</name>
    <name type="common">Parasitic roundworm</name>
    <dbReference type="NCBI Taxonomy" id="6339"/>
    <lineage>
        <taxon>Eukaryota</taxon>
        <taxon>Metazoa</taxon>
        <taxon>Ecdysozoa</taxon>
        <taxon>Nematoda</taxon>
        <taxon>Chromadorea</taxon>
        <taxon>Rhabditida</taxon>
        <taxon>Rhabditina</taxon>
        <taxon>Rhabditomorpha</taxon>
        <taxon>Strongyloidea</taxon>
        <taxon>Heligmosomidae</taxon>
        <taxon>Heligmosomoides</taxon>
    </lineage>
</organism>
<protein>
    <submittedName>
        <fullName evidence="3">ABM domain-containing protein</fullName>
    </submittedName>
</protein>
<dbReference type="EMBL" id="UZAH01025622">
    <property type="protein sequence ID" value="VDO67473.1"/>
    <property type="molecule type" value="Genomic_DNA"/>
</dbReference>
<reference evidence="1 2" key="1">
    <citation type="submission" date="2018-11" db="EMBL/GenBank/DDBJ databases">
        <authorList>
            <consortium name="Pathogen Informatics"/>
        </authorList>
    </citation>
    <scope>NUCLEOTIDE SEQUENCE [LARGE SCALE GENOMIC DNA]</scope>
</reference>
<accession>A0A3P7YRS3</accession>
<dbReference type="OrthoDB" id="5853123at2759"/>